<dbReference type="SUPFAM" id="SSF52374">
    <property type="entry name" value="Nucleotidylyl transferase"/>
    <property type="match status" value="1"/>
</dbReference>
<dbReference type="NCBIfam" id="TIGR00125">
    <property type="entry name" value="cyt_tran_rel"/>
    <property type="match status" value="1"/>
</dbReference>
<dbReference type="AlphaFoldDB" id="A0AAJ5URG3"/>
<keyword evidence="9" id="KW-0274">FAD</keyword>
<accession>A0AAJ5URG3</accession>
<dbReference type="Gene3D" id="3.40.50.620">
    <property type="entry name" value="HUPs"/>
    <property type="match status" value="1"/>
</dbReference>
<keyword evidence="5" id="KW-0288">FMN</keyword>
<keyword evidence="8" id="KW-0547">Nucleotide-binding</keyword>
<dbReference type="GO" id="GO:0009231">
    <property type="term" value="P:riboflavin biosynthetic process"/>
    <property type="evidence" value="ECO:0007669"/>
    <property type="project" value="InterPro"/>
</dbReference>
<evidence type="ECO:0000256" key="7">
    <source>
        <dbReference type="ARBA" id="ARBA00022695"/>
    </source>
</evidence>
<name>A0AAJ5URG3_9BACI</name>
<dbReference type="InterPro" id="IPR015864">
    <property type="entry name" value="FAD_synthase"/>
</dbReference>
<keyword evidence="6" id="KW-0808">Transferase</keyword>
<evidence type="ECO:0000256" key="1">
    <source>
        <dbReference type="ARBA" id="ARBA00004726"/>
    </source>
</evidence>
<dbReference type="Proteomes" id="UP001219585">
    <property type="component" value="Chromosome"/>
</dbReference>
<dbReference type="EMBL" id="CP113527">
    <property type="protein sequence ID" value="WDV04944.1"/>
    <property type="molecule type" value="Genomic_DNA"/>
</dbReference>
<comment type="similarity">
    <text evidence="2">Belongs to the RibF family.</text>
</comment>
<evidence type="ECO:0000256" key="9">
    <source>
        <dbReference type="ARBA" id="ARBA00022827"/>
    </source>
</evidence>
<comment type="catalytic activity">
    <reaction evidence="11">
        <text>FMN + ATP + H(+) = FAD + diphosphate</text>
        <dbReference type="Rhea" id="RHEA:17237"/>
        <dbReference type="ChEBI" id="CHEBI:15378"/>
        <dbReference type="ChEBI" id="CHEBI:30616"/>
        <dbReference type="ChEBI" id="CHEBI:33019"/>
        <dbReference type="ChEBI" id="CHEBI:57692"/>
        <dbReference type="ChEBI" id="CHEBI:58210"/>
        <dbReference type="EC" id="2.7.7.2"/>
    </reaction>
</comment>
<dbReference type="GO" id="GO:0003919">
    <property type="term" value="F:FMN adenylyltransferase activity"/>
    <property type="evidence" value="ECO:0007669"/>
    <property type="project" value="UniProtKB-EC"/>
</dbReference>
<evidence type="ECO:0000256" key="3">
    <source>
        <dbReference type="ARBA" id="ARBA00012393"/>
    </source>
</evidence>
<evidence type="ECO:0000313" key="13">
    <source>
        <dbReference type="EMBL" id="WDV04944.1"/>
    </source>
</evidence>
<comment type="pathway">
    <text evidence="1">Cofactor biosynthesis; FAD biosynthesis; FAD from FMN: step 1/1.</text>
</comment>
<protein>
    <recommendedName>
        <fullName evidence="3">FAD synthase</fullName>
        <ecNumber evidence="3">2.7.7.2</ecNumber>
    </recommendedName>
</protein>
<evidence type="ECO:0000256" key="2">
    <source>
        <dbReference type="ARBA" id="ARBA00010214"/>
    </source>
</evidence>
<proteinExistence type="inferred from homology"/>
<organism evidence="13 14">
    <name type="scientific">Lysinibacillus irui</name>
    <dbReference type="NCBI Taxonomy" id="2998077"/>
    <lineage>
        <taxon>Bacteria</taxon>
        <taxon>Bacillati</taxon>
        <taxon>Bacillota</taxon>
        <taxon>Bacilli</taxon>
        <taxon>Bacillales</taxon>
        <taxon>Bacillaceae</taxon>
        <taxon>Lysinibacillus</taxon>
    </lineage>
</organism>
<keyword evidence="7" id="KW-0548">Nucleotidyltransferase</keyword>
<dbReference type="InterPro" id="IPR004821">
    <property type="entry name" value="Cyt_trans-like"/>
</dbReference>
<dbReference type="FunFam" id="3.40.50.620:FF:000021">
    <property type="entry name" value="Riboflavin biosynthesis protein"/>
    <property type="match status" value="1"/>
</dbReference>
<gene>
    <name evidence="13" type="ORF">OU989_11480</name>
</gene>
<dbReference type="GO" id="GO:0005524">
    <property type="term" value="F:ATP binding"/>
    <property type="evidence" value="ECO:0007669"/>
    <property type="project" value="UniProtKB-KW"/>
</dbReference>
<dbReference type="InterPro" id="IPR014729">
    <property type="entry name" value="Rossmann-like_a/b/a_fold"/>
</dbReference>
<dbReference type="InterPro" id="IPR023468">
    <property type="entry name" value="Riboflavin_kinase"/>
</dbReference>
<dbReference type="EC" id="2.7.7.2" evidence="3"/>
<evidence type="ECO:0000259" key="12">
    <source>
        <dbReference type="Pfam" id="PF06574"/>
    </source>
</evidence>
<dbReference type="Pfam" id="PF06574">
    <property type="entry name" value="FAD_syn"/>
    <property type="match status" value="1"/>
</dbReference>
<dbReference type="KEGG" id="liu:OU989_11480"/>
<dbReference type="GO" id="GO:0009398">
    <property type="term" value="P:FMN biosynthetic process"/>
    <property type="evidence" value="ECO:0007669"/>
    <property type="project" value="TreeGrafter"/>
</dbReference>
<sequence length="288" mass="33110">MEVLYLTHPLNGHVAIQEPHVMALGFFDGVHLGHQYLLQQAKKVANKKKLKLSVMTFHPHPSEIIKCETDRKYITPLSSKLEEMSQFGVDRVLVMEFTLLFASLPASEFINQYIINLHATHVVAGFDFTFGYKAQGNVDYLRKASLSNPFDVTVIPKRITNDNKISSTLIRELISEGDVHLVPYYLGKHYEIKGSSHYPKDLFIYQQLNSMEFHIQEKYVMPKPGLYKVEIAYGDRTIQGFLKHSGSNDSRVELNSNKLDRLKEGNHQEMTVKFFNKVAYMDSIPIWN</sequence>
<dbReference type="GO" id="GO:0008531">
    <property type="term" value="F:riboflavin kinase activity"/>
    <property type="evidence" value="ECO:0007669"/>
    <property type="project" value="TreeGrafter"/>
</dbReference>
<evidence type="ECO:0000313" key="14">
    <source>
        <dbReference type="Proteomes" id="UP001219585"/>
    </source>
</evidence>
<reference evidence="13" key="1">
    <citation type="submission" date="2022-11" db="EMBL/GenBank/DDBJ databases">
        <title>Lysinibacillus irui.</title>
        <authorList>
            <person name="Akintayo S.O."/>
        </authorList>
    </citation>
    <scope>NUCLEOTIDE SEQUENCE</scope>
    <source>
        <strain evidence="13">IRB4-01</strain>
    </source>
</reference>
<evidence type="ECO:0000256" key="11">
    <source>
        <dbReference type="ARBA" id="ARBA00049494"/>
    </source>
</evidence>
<feature type="domain" description="FAD synthetase" evidence="12">
    <location>
        <begin position="16"/>
        <end position="168"/>
    </location>
</feature>
<dbReference type="RefSeq" id="WP_274793176.1">
    <property type="nucleotide sequence ID" value="NZ_CP113527.1"/>
</dbReference>
<evidence type="ECO:0000256" key="6">
    <source>
        <dbReference type="ARBA" id="ARBA00022679"/>
    </source>
</evidence>
<dbReference type="PANTHER" id="PTHR22749">
    <property type="entry name" value="RIBOFLAVIN KINASE/FMN ADENYLYLTRANSFERASE"/>
    <property type="match status" value="1"/>
</dbReference>
<dbReference type="PANTHER" id="PTHR22749:SF6">
    <property type="entry name" value="RIBOFLAVIN KINASE"/>
    <property type="match status" value="1"/>
</dbReference>
<keyword evidence="4" id="KW-0285">Flavoprotein</keyword>
<evidence type="ECO:0000256" key="10">
    <source>
        <dbReference type="ARBA" id="ARBA00022840"/>
    </source>
</evidence>
<keyword evidence="10" id="KW-0067">ATP-binding</keyword>
<evidence type="ECO:0000256" key="5">
    <source>
        <dbReference type="ARBA" id="ARBA00022643"/>
    </source>
</evidence>
<evidence type="ECO:0000256" key="8">
    <source>
        <dbReference type="ARBA" id="ARBA00022741"/>
    </source>
</evidence>
<evidence type="ECO:0000256" key="4">
    <source>
        <dbReference type="ARBA" id="ARBA00022630"/>
    </source>
</evidence>
<dbReference type="CDD" id="cd02064">
    <property type="entry name" value="FAD_synthetase_N"/>
    <property type="match status" value="1"/>
</dbReference>